<feature type="compositionally biased region" description="Polar residues" evidence="4">
    <location>
        <begin position="700"/>
        <end position="710"/>
    </location>
</feature>
<dbReference type="SMART" id="SM00326">
    <property type="entry name" value="SH3"/>
    <property type="match status" value="1"/>
</dbReference>
<feature type="region of interest" description="Disordered" evidence="4">
    <location>
        <begin position="1"/>
        <end position="220"/>
    </location>
</feature>
<feature type="region of interest" description="Disordered" evidence="4">
    <location>
        <begin position="520"/>
        <end position="543"/>
    </location>
</feature>
<gene>
    <name evidence="7" type="ORF">GUITHDRAFT_99168</name>
</gene>
<feature type="region of interest" description="Disordered" evidence="4">
    <location>
        <begin position="984"/>
        <end position="1047"/>
    </location>
</feature>
<feature type="domain" description="SH3" evidence="5">
    <location>
        <begin position="917"/>
        <end position="977"/>
    </location>
</feature>
<evidence type="ECO:0000313" key="9">
    <source>
        <dbReference type="Proteomes" id="UP000011087"/>
    </source>
</evidence>
<evidence type="ECO:0000259" key="5">
    <source>
        <dbReference type="PROSITE" id="PS50002"/>
    </source>
</evidence>
<dbReference type="PANTHER" id="PTHR23107">
    <property type="entry name" value="SYNOVIAL SARCOMA ASSOCIATED SS18 PROTEIN"/>
    <property type="match status" value="1"/>
</dbReference>
<dbReference type="GeneID" id="17312097"/>
<dbReference type="Pfam" id="PF00018">
    <property type="entry name" value="SH3_1"/>
    <property type="match status" value="1"/>
</dbReference>
<dbReference type="PROSITE" id="PS50002">
    <property type="entry name" value="SH3"/>
    <property type="match status" value="1"/>
</dbReference>
<evidence type="ECO:0000259" key="6">
    <source>
        <dbReference type="PROSITE" id="PS50106"/>
    </source>
</evidence>
<dbReference type="KEGG" id="gtt:GUITHDRAFT_99168"/>
<dbReference type="EnsemblProtists" id="EKX55385">
    <property type="protein sequence ID" value="EKX55385"/>
    <property type="gene ID" value="GUITHDRAFT_99168"/>
</dbReference>
<protein>
    <recommendedName>
        <fullName evidence="10">SH3 domain-containing protein</fullName>
    </recommendedName>
</protein>
<feature type="compositionally biased region" description="Basic and acidic residues" evidence="4">
    <location>
        <begin position="711"/>
        <end position="737"/>
    </location>
</feature>
<dbReference type="Proteomes" id="UP000011087">
    <property type="component" value="Unassembled WGS sequence"/>
</dbReference>
<evidence type="ECO:0000256" key="2">
    <source>
        <dbReference type="PROSITE-ProRule" id="PRU00192"/>
    </source>
</evidence>
<feature type="compositionally biased region" description="Acidic residues" evidence="4">
    <location>
        <begin position="1004"/>
        <end position="1014"/>
    </location>
</feature>
<dbReference type="SUPFAM" id="SSF50044">
    <property type="entry name" value="SH3-domain"/>
    <property type="match status" value="1"/>
</dbReference>
<dbReference type="PROSITE" id="PS50106">
    <property type="entry name" value="PDZ"/>
    <property type="match status" value="1"/>
</dbReference>
<dbReference type="Gene3D" id="2.30.30.40">
    <property type="entry name" value="SH3 Domains"/>
    <property type="match status" value="1"/>
</dbReference>
<dbReference type="Gene3D" id="2.30.42.10">
    <property type="match status" value="1"/>
</dbReference>
<organism evidence="7">
    <name type="scientific">Guillardia theta (strain CCMP2712)</name>
    <name type="common">Cryptophyte</name>
    <dbReference type="NCBI Taxonomy" id="905079"/>
    <lineage>
        <taxon>Eukaryota</taxon>
        <taxon>Cryptophyceae</taxon>
        <taxon>Pyrenomonadales</taxon>
        <taxon>Geminigeraceae</taxon>
        <taxon>Guillardia</taxon>
    </lineage>
</organism>
<feature type="region of interest" description="Disordered" evidence="4">
    <location>
        <begin position="816"/>
        <end position="840"/>
    </location>
</feature>
<feature type="compositionally biased region" description="Basic and acidic residues" evidence="4">
    <location>
        <begin position="115"/>
        <end position="130"/>
    </location>
</feature>
<feature type="coiled-coil region" evidence="3">
    <location>
        <begin position="841"/>
        <end position="902"/>
    </location>
</feature>
<reference evidence="7 9" key="1">
    <citation type="journal article" date="2012" name="Nature">
        <title>Algal genomes reveal evolutionary mosaicism and the fate of nucleomorphs.</title>
        <authorList>
            <consortium name="DOE Joint Genome Institute"/>
            <person name="Curtis B.A."/>
            <person name="Tanifuji G."/>
            <person name="Burki F."/>
            <person name="Gruber A."/>
            <person name="Irimia M."/>
            <person name="Maruyama S."/>
            <person name="Arias M.C."/>
            <person name="Ball S.G."/>
            <person name="Gile G.H."/>
            <person name="Hirakawa Y."/>
            <person name="Hopkins J.F."/>
            <person name="Kuo A."/>
            <person name="Rensing S.A."/>
            <person name="Schmutz J."/>
            <person name="Symeonidi A."/>
            <person name="Elias M."/>
            <person name="Eveleigh R.J."/>
            <person name="Herman E.K."/>
            <person name="Klute M.J."/>
            <person name="Nakayama T."/>
            <person name="Obornik M."/>
            <person name="Reyes-Prieto A."/>
            <person name="Armbrust E.V."/>
            <person name="Aves S.J."/>
            <person name="Beiko R.G."/>
            <person name="Coutinho P."/>
            <person name="Dacks J.B."/>
            <person name="Durnford D.G."/>
            <person name="Fast N.M."/>
            <person name="Green B.R."/>
            <person name="Grisdale C.J."/>
            <person name="Hempel F."/>
            <person name="Henrissat B."/>
            <person name="Hoppner M.P."/>
            <person name="Ishida K."/>
            <person name="Kim E."/>
            <person name="Koreny L."/>
            <person name="Kroth P.G."/>
            <person name="Liu Y."/>
            <person name="Malik S.B."/>
            <person name="Maier U.G."/>
            <person name="McRose D."/>
            <person name="Mock T."/>
            <person name="Neilson J.A."/>
            <person name="Onodera N.T."/>
            <person name="Poole A.M."/>
            <person name="Pritham E.J."/>
            <person name="Richards T.A."/>
            <person name="Rocap G."/>
            <person name="Roy S.W."/>
            <person name="Sarai C."/>
            <person name="Schaack S."/>
            <person name="Shirato S."/>
            <person name="Slamovits C.H."/>
            <person name="Spencer D.F."/>
            <person name="Suzuki S."/>
            <person name="Worden A.Z."/>
            <person name="Zauner S."/>
            <person name="Barry K."/>
            <person name="Bell C."/>
            <person name="Bharti A.K."/>
            <person name="Crow J.A."/>
            <person name="Grimwood J."/>
            <person name="Kramer R."/>
            <person name="Lindquist E."/>
            <person name="Lucas S."/>
            <person name="Salamov A."/>
            <person name="McFadden G.I."/>
            <person name="Lane C.E."/>
            <person name="Keeling P.J."/>
            <person name="Gray M.W."/>
            <person name="Grigoriev I.V."/>
            <person name="Archibald J.M."/>
        </authorList>
    </citation>
    <scope>NUCLEOTIDE SEQUENCE</scope>
    <source>
        <strain evidence="7 9">CCMP2712</strain>
    </source>
</reference>
<evidence type="ECO:0000313" key="8">
    <source>
        <dbReference type="EnsemblProtists" id="EKX55385"/>
    </source>
</evidence>
<dbReference type="PANTHER" id="PTHR23107:SF32">
    <property type="entry name" value="CHROMOSOME UNDETERMINED SCAFFOLD_8, WHOLE GENOME SHOTGUN SEQUENCE"/>
    <property type="match status" value="1"/>
</dbReference>
<feature type="compositionally biased region" description="Basic and acidic residues" evidence="4">
    <location>
        <begin position="816"/>
        <end position="837"/>
    </location>
</feature>
<name>L1K4J9_GUITC</name>
<feature type="compositionally biased region" description="Basic and acidic residues" evidence="4">
    <location>
        <begin position="674"/>
        <end position="695"/>
    </location>
</feature>
<dbReference type="HOGENOM" id="CLU_291597_0_0_1"/>
<feature type="compositionally biased region" description="Basic and acidic residues" evidence="4">
    <location>
        <begin position="17"/>
        <end position="41"/>
    </location>
</feature>
<feature type="compositionally biased region" description="Polar residues" evidence="4">
    <location>
        <begin position="254"/>
        <end position="268"/>
    </location>
</feature>
<dbReference type="OrthoDB" id="10255964at2759"/>
<keyword evidence="3" id="KW-0175">Coiled coil</keyword>
<dbReference type="SUPFAM" id="SSF50156">
    <property type="entry name" value="PDZ domain-like"/>
    <property type="match status" value="1"/>
</dbReference>
<feature type="region of interest" description="Disordered" evidence="4">
    <location>
        <begin position="246"/>
        <end position="268"/>
    </location>
</feature>
<evidence type="ECO:0000256" key="4">
    <source>
        <dbReference type="SAM" id="MobiDB-lite"/>
    </source>
</evidence>
<evidence type="ECO:0000256" key="3">
    <source>
        <dbReference type="SAM" id="Coils"/>
    </source>
</evidence>
<accession>L1K4J9</accession>
<feature type="region of interest" description="Disordered" evidence="4">
    <location>
        <begin position="612"/>
        <end position="632"/>
    </location>
</feature>
<feature type="domain" description="PDZ" evidence="6">
    <location>
        <begin position="397"/>
        <end position="498"/>
    </location>
</feature>
<feature type="compositionally biased region" description="Basic and acidic residues" evidence="4">
    <location>
        <begin position="524"/>
        <end position="535"/>
    </location>
</feature>
<feature type="compositionally biased region" description="Basic and acidic residues" evidence="4">
    <location>
        <begin position="1030"/>
        <end position="1040"/>
    </location>
</feature>
<reference evidence="9" key="2">
    <citation type="submission" date="2012-11" db="EMBL/GenBank/DDBJ databases">
        <authorList>
            <person name="Kuo A."/>
            <person name="Curtis B.A."/>
            <person name="Tanifuji G."/>
            <person name="Burki F."/>
            <person name="Gruber A."/>
            <person name="Irimia M."/>
            <person name="Maruyama S."/>
            <person name="Arias M.C."/>
            <person name="Ball S.G."/>
            <person name="Gile G.H."/>
            <person name="Hirakawa Y."/>
            <person name="Hopkins J.F."/>
            <person name="Rensing S.A."/>
            <person name="Schmutz J."/>
            <person name="Symeonidi A."/>
            <person name="Elias M."/>
            <person name="Eveleigh R.J."/>
            <person name="Herman E.K."/>
            <person name="Klute M.J."/>
            <person name="Nakayama T."/>
            <person name="Obornik M."/>
            <person name="Reyes-Prieto A."/>
            <person name="Armbrust E.V."/>
            <person name="Aves S.J."/>
            <person name="Beiko R.G."/>
            <person name="Coutinho P."/>
            <person name="Dacks J.B."/>
            <person name="Durnford D.G."/>
            <person name="Fast N.M."/>
            <person name="Green B.R."/>
            <person name="Grisdale C."/>
            <person name="Hempe F."/>
            <person name="Henrissat B."/>
            <person name="Hoppner M.P."/>
            <person name="Ishida K.-I."/>
            <person name="Kim E."/>
            <person name="Koreny L."/>
            <person name="Kroth P.G."/>
            <person name="Liu Y."/>
            <person name="Malik S.-B."/>
            <person name="Maier U.G."/>
            <person name="McRose D."/>
            <person name="Mock T."/>
            <person name="Neilson J.A."/>
            <person name="Onodera N.T."/>
            <person name="Poole A.M."/>
            <person name="Pritham E.J."/>
            <person name="Richards T.A."/>
            <person name="Rocap G."/>
            <person name="Roy S.W."/>
            <person name="Sarai C."/>
            <person name="Schaack S."/>
            <person name="Shirato S."/>
            <person name="Slamovits C.H."/>
            <person name="Spencer D.F."/>
            <person name="Suzuki S."/>
            <person name="Worden A.Z."/>
            <person name="Zauner S."/>
            <person name="Barry K."/>
            <person name="Bell C."/>
            <person name="Bharti A.K."/>
            <person name="Crow J.A."/>
            <person name="Grimwood J."/>
            <person name="Kramer R."/>
            <person name="Lindquist E."/>
            <person name="Lucas S."/>
            <person name="Salamov A."/>
            <person name="McFadden G.I."/>
            <person name="Lane C.E."/>
            <person name="Keeling P.J."/>
            <person name="Gray M.W."/>
            <person name="Grigoriev I.V."/>
            <person name="Archibald J.M."/>
        </authorList>
    </citation>
    <scope>NUCLEOTIDE SEQUENCE</scope>
    <source>
        <strain evidence="9">CCMP2712</strain>
    </source>
</reference>
<evidence type="ECO:0000256" key="1">
    <source>
        <dbReference type="ARBA" id="ARBA00022443"/>
    </source>
</evidence>
<dbReference type="SMART" id="SM00228">
    <property type="entry name" value="PDZ"/>
    <property type="match status" value="1"/>
</dbReference>
<dbReference type="PaxDb" id="55529-EKX55385"/>
<dbReference type="RefSeq" id="XP_005842365.1">
    <property type="nucleotide sequence ID" value="XM_005842308.1"/>
</dbReference>
<feature type="compositionally biased region" description="Pro residues" evidence="4">
    <location>
        <begin position="615"/>
        <end position="627"/>
    </location>
</feature>
<dbReference type="InterPro" id="IPR036028">
    <property type="entry name" value="SH3-like_dom_sf"/>
</dbReference>
<sequence length="1047" mass="116347">MQAALQKKIERRKKKVEKSGQENQVSKEPDHAESSLEKVVDKQITSENEPVSQPEVVDENVAPPSESAGDVQPDNHAVNAADKDRVAENAQTAGDQSSCANEVDDTREDVSSAQDVREEPEAEIEHERAQEAQPEVEAGKTTMYAEAKETAVETAHEQREEGKLPLKKRDHNKPKTSTNIPASQSNKLDAELESKLAARRKKAETPEAREAQGGLRTGSLDAATEGKQTLIEFLKKNGEIELEAVDKDERESPSKSISKAANTTKFSSKNLGGDQQELVDYSHLLIGHDVNGMLSYLQDSMAGEANLQDTNMTVDDILRDLEDHGVLGQSDLLQEETEADVSELHANESNGPEVPVMWSNTASEVQRRNNECMESGEFKLEEYNFRVSHPVTSSNRTVDKTEEYDGPPCGVGIVLRSSSRDLQGTFRTHRRWVVEVESVVPGSAADKSDKIFPGDVLLSVKNAGDKVATAVSNRLEGAKSLIVGPPGSIVVLKMTRGRNIKDYMQSSFDVALRRELLMPVPQEEEGRSPGSDDKQISNLRLPDPREKLESINGLLFSNLSDREVQKLLCGPQDSYVEVTVKRADGTSRRVNIKRQPPACSVKFIKDLLLSNAASPPRPKQQAPPGPQQPTLLGSRTLARFNTALVQNLTSSRTKLMGSVGERVSGLWSSFSDQHNNEDNSKEQEQPEKPAEDKHPPSAAPSLQQENLNLSSRHEKESDDAKLLEDRQQQQGGRKEDEATGSTGDHLEDLDVQPLRDFLKKHHLESLLPRLVNELGVTCLEDVYEFVDENLVSQLQLPPVQHKKFCQLIAAEKSGRKEEAKEAEKKVAPEQKPSKSSEKALLAKKILMEREERKRLRKLEEQRDVERKEQERQALQQQQQQQRQQQQQQRQQQQQQQQQQQVEAPTSDGERLSRSNMASVGTCVALFDYNAQAEHEMSIREKEVISILRKHPSGWWEGCASTGVSGWFPSTFVKEVTDGIPQLKSEAAPATGSQGEGEESKEQEEVVEEVQEEETPATTLAAEVKDEEQVEVAHEQEETTIVHEGAGA</sequence>
<feature type="compositionally biased region" description="Polar residues" evidence="4">
    <location>
        <begin position="89"/>
        <end position="100"/>
    </location>
</feature>
<dbReference type="InterPro" id="IPR001478">
    <property type="entry name" value="PDZ"/>
</dbReference>
<reference evidence="8" key="3">
    <citation type="submission" date="2015-06" db="UniProtKB">
        <authorList>
            <consortium name="EnsemblProtists"/>
        </authorList>
    </citation>
    <scope>IDENTIFICATION</scope>
</reference>
<keyword evidence="1 2" id="KW-0728">SH3 domain</keyword>
<evidence type="ECO:0008006" key="10">
    <source>
        <dbReference type="Google" id="ProtNLM"/>
    </source>
</evidence>
<dbReference type="EMBL" id="JH992965">
    <property type="protein sequence ID" value="EKX55385.1"/>
    <property type="molecule type" value="Genomic_DNA"/>
</dbReference>
<dbReference type="STRING" id="905079.L1K4J9"/>
<dbReference type="eggNOG" id="KOG0162">
    <property type="taxonomic scope" value="Eukaryota"/>
</dbReference>
<proteinExistence type="predicted"/>
<evidence type="ECO:0000313" key="7">
    <source>
        <dbReference type="EMBL" id="EKX55385.1"/>
    </source>
</evidence>
<feature type="compositionally biased region" description="Basic residues" evidence="4">
    <location>
        <begin position="165"/>
        <end position="174"/>
    </location>
</feature>
<feature type="region of interest" description="Disordered" evidence="4">
    <location>
        <begin position="668"/>
        <end position="747"/>
    </location>
</feature>
<dbReference type="AlphaFoldDB" id="L1K4J9"/>
<dbReference type="InterPro" id="IPR001452">
    <property type="entry name" value="SH3_domain"/>
</dbReference>
<dbReference type="InterPro" id="IPR036034">
    <property type="entry name" value="PDZ_sf"/>
</dbReference>
<dbReference type="CDD" id="cd00174">
    <property type="entry name" value="SH3"/>
    <property type="match status" value="1"/>
</dbReference>
<feature type="compositionally biased region" description="Basic and acidic residues" evidence="4">
    <location>
        <begin position="146"/>
        <end position="164"/>
    </location>
</feature>
<feature type="compositionally biased region" description="Polar residues" evidence="4">
    <location>
        <begin position="175"/>
        <end position="187"/>
    </location>
</feature>
<keyword evidence="9" id="KW-1185">Reference proteome</keyword>